<proteinExistence type="predicted"/>
<dbReference type="KEGG" id="acom:CEW83_05055"/>
<keyword evidence="1" id="KW-0812">Transmembrane</keyword>
<keyword evidence="3" id="KW-1185">Reference proteome</keyword>
<sequence>MSEERKIPTDTPERGTEFTRQVERKVARKLKAKRQVTRTIWFGLGMMGLVGWSVAVPVLVGVGFGFWLDANYPVGHSWTLMLMPIGLILGCFNAWRWISREGSEIREQEEEGDE</sequence>
<dbReference type="InterPro" id="IPR011744">
    <property type="entry name" value="ATPase_gene1"/>
</dbReference>
<name>A0A2U8GM27_9RHOO</name>
<evidence type="ECO:0000313" key="2">
    <source>
        <dbReference type="EMBL" id="AWI74659.1"/>
    </source>
</evidence>
<reference evidence="2 3" key="1">
    <citation type="submission" date="2017-06" db="EMBL/GenBank/DDBJ databases">
        <title>Azoarcus.</title>
        <authorList>
            <person name="Woo J.-H."/>
            <person name="Kim H.-S."/>
        </authorList>
    </citation>
    <scope>NUCLEOTIDE SEQUENCE [LARGE SCALE GENOMIC DNA]</scope>
    <source>
        <strain evidence="2 3">TSPY31</strain>
    </source>
</reference>
<dbReference type="InterPro" id="IPR032820">
    <property type="entry name" value="ATPase_put"/>
</dbReference>
<organism evidence="2 3">
    <name type="scientific">Parazoarcus communis</name>
    <dbReference type="NCBI Taxonomy" id="41977"/>
    <lineage>
        <taxon>Bacteria</taxon>
        <taxon>Pseudomonadati</taxon>
        <taxon>Pseudomonadota</taxon>
        <taxon>Betaproteobacteria</taxon>
        <taxon>Rhodocyclales</taxon>
        <taxon>Zoogloeaceae</taxon>
        <taxon>Parazoarcus</taxon>
    </lineage>
</organism>
<gene>
    <name evidence="2" type="ORF">CEW83_05055</name>
</gene>
<evidence type="ECO:0000256" key="1">
    <source>
        <dbReference type="SAM" id="Phobius"/>
    </source>
</evidence>
<dbReference type="Pfam" id="PF09527">
    <property type="entry name" value="ATPase_gene1"/>
    <property type="match status" value="1"/>
</dbReference>
<feature type="transmembrane region" description="Helical" evidence="1">
    <location>
        <begin position="39"/>
        <end position="66"/>
    </location>
</feature>
<dbReference type="RefSeq" id="WP_108948365.1">
    <property type="nucleotide sequence ID" value="NZ_CP022187.1"/>
</dbReference>
<keyword evidence="1" id="KW-1133">Transmembrane helix</keyword>
<dbReference type="AlphaFoldDB" id="A0A2U8GM27"/>
<feature type="transmembrane region" description="Helical" evidence="1">
    <location>
        <begin position="78"/>
        <end position="98"/>
    </location>
</feature>
<keyword evidence="1" id="KW-0472">Membrane</keyword>
<dbReference type="NCBIfam" id="TIGR02230">
    <property type="entry name" value="ATPase_gene1"/>
    <property type="match status" value="1"/>
</dbReference>
<accession>A0A2U8GM27</accession>
<dbReference type="Proteomes" id="UP000244930">
    <property type="component" value="Chromosome"/>
</dbReference>
<evidence type="ECO:0000313" key="3">
    <source>
        <dbReference type="Proteomes" id="UP000244930"/>
    </source>
</evidence>
<protein>
    <submittedName>
        <fullName evidence="2">F0F1 ATP synthase subunit</fullName>
    </submittedName>
</protein>
<dbReference type="EMBL" id="CP022187">
    <property type="protein sequence ID" value="AWI74659.1"/>
    <property type="molecule type" value="Genomic_DNA"/>
</dbReference>